<dbReference type="RefSeq" id="WP_146848596.1">
    <property type="nucleotide sequence ID" value="NZ_BKAG01000002.1"/>
</dbReference>
<reference evidence="2 3" key="1">
    <citation type="submission" date="2019-07" db="EMBL/GenBank/DDBJ databases">
        <title>Whole genome shotgun sequence of Brevifollis gellanilyticus NBRC 108608.</title>
        <authorList>
            <person name="Hosoyama A."/>
            <person name="Uohara A."/>
            <person name="Ohji S."/>
            <person name="Ichikawa N."/>
        </authorList>
    </citation>
    <scope>NUCLEOTIDE SEQUENCE [LARGE SCALE GENOMIC DNA]</scope>
    <source>
        <strain evidence="2 3">NBRC 108608</strain>
    </source>
</reference>
<dbReference type="SUPFAM" id="SSF55729">
    <property type="entry name" value="Acyl-CoA N-acyltransferases (Nat)"/>
    <property type="match status" value="1"/>
</dbReference>
<dbReference type="InterPro" id="IPR030700">
    <property type="entry name" value="N-end_Aminoacyl_Trfase"/>
</dbReference>
<feature type="domain" description="N-end rule aminoacyl transferase C-terminal" evidence="1">
    <location>
        <begin position="93"/>
        <end position="207"/>
    </location>
</feature>
<dbReference type="InterPro" id="IPR007472">
    <property type="entry name" value="N-end_Aminoacyl_Trfase_C"/>
</dbReference>
<protein>
    <recommendedName>
        <fullName evidence="1">N-end rule aminoacyl transferase C-terminal domain-containing protein</fullName>
    </recommendedName>
</protein>
<dbReference type="InterPro" id="IPR016181">
    <property type="entry name" value="Acyl_CoA_acyltransferase"/>
</dbReference>
<dbReference type="GO" id="GO:0004057">
    <property type="term" value="F:arginyl-tRNA--protein transferase activity"/>
    <property type="evidence" value="ECO:0007669"/>
    <property type="project" value="InterPro"/>
</dbReference>
<organism evidence="2 3">
    <name type="scientific">Brevifollis gellanilyticus</name>
    <dbReference type="NCBI Taxonomy" id="748831"/>
    <lineage>
        <taxon>Bacteria</taxon>
        <taxon>Pseudomonadati</taxon>
        <taxon>Verrucomicrobiota</taxon>
        <taxon>Verrucomicrobiia</taxon>
        <taxon>Verrucomicrobiales</taxon>
        <taxon>Verrucomicrobiaceae</taxon>
    </lineage>
</organism>
<dbReference type="EMBL" id="BKAG01000002">
    <property type="protein sequence ID" value="GEP41124.1"/>
    <property type="molecule type" value="Genomic_DNA"/>
</dbReference>
<sequence>MPPLLDQVFECAEVPPEIMDQLWAAGWRHFGATFFRYNMSVDAAGIKRITPLRLDLEKVQFTKSQRRVLRRNADLRHVFEPAQITTEAQAMFQRHKARFKENVPDDLSTFLSHDPAHVPGKCVECRVYEGDTLLAISYLDVGTTSTSAVYGMFEPEHSWRSLGIYTMLLEIEHSRQLGCRHYYPGYATREPSAYDYKKQLRGLEVLDWASGEWSSYQAPAAIAENPSTPCLPRADDPLVSGN</sequence>
<name>A0A512M2Z8_9BACT</name>
<dbReference type="AlphaFoldDB" id="A0A512M2Z8"/>
<dbReference type="PANTHER" id="PTHR21367:SF1">
    <property type="entry name" value="ARGINYL-TRNA--PROTEIN TRANSFERASE 1"/>
    <property type="match status" value="1"/>
</dbReference>
<proteinExistence type="predicted"/>
<evidence type="ECO:0000313" key="2">
    <source>
        <dbReference type="EMBL" id="GEP41124.1"/>
    </source>
</evidence>
<evidence type="ECO:0000313" key="3">
    <source>
        <dbReference type="Proteomes" id="UP000321577"/>
    </source>
</evidence>
<gene>
    <name evidence="2" type="ORF">BGE01nite_04150</name>
</gene>
<dbReference type="Proteomes" id="UP000321577">
    <property type="component" value="Unassembled WGS sequence"/>
</dbReference>
<comment type="caution">
    <text evidence="2">The sequence shown here is derived from an EMBL/GenBank/DDBJ whole genome shotgun (WGS) entry which is preliminary data.</text>
</comment>
<keyword evidence="3" id="KW-1185">Reference proteome</keyword>
<dbReference type="PANTHER" id="PTHR21367">
    <property type="entry name" value="ARGININE-TRNA-PROTEIN TRANSFERASE 1"/>
    <property type="match status" value="1"/>
</dbReference>
<evidence type="ECO:0000259" key="1">
    <source>
        <dbReference type="Pfam" id="PF04377"/>
    </source>
</evidence>
<accession>A0A512M2Z8</accession>
<dbReference type="GO" id="GO:0005737">
    <property type="term" value="C:cytoplasm"/>
    <property type="evidence" value="ECO:0007669"/>
    <property type="project" value="TreeGrafter"/>
</dbReference>
<dbReference type="Pfam" id="PF04377">
    <property type="entry name" value="ATE_C"/>
    <property type="match status" value="1"/>
</dbReference>
<dbReference type="OrthoDB" id="9782022at2"/>